<dbReference type="GO" id="GO:0005576">
    <property type="term" value="C:extracellular region"/>
    <property type="evidence" value="ECO:0007669"/>
    <property type="project" value="UniProtKB-SubCell"/>
</dbReference>
<evidence type="ECO:0000313" key="19">
    <source>
        <dbReference type="EMBL" id="KAF7519680.1"/>
    </source>
</evidence>
<feature type="chain" id="PRO_5040209656" description="cellulase" evidence="17">
    <location>
        <begin position="19"/>
        <end position="333"/>
    </location>
</feature>
<evidence type="ECO:0000256" key="11">
    <source>
        <dbReference type="ARBA" id="ARBA00023295"/>
    </source>
</evidence>
<evidence type="ECO:0000256" key="10">
    <source>
        <dbReference type="ARBA" id="ARBA00023277"/>
    </source>
</evidence>
<proteinExistence type="inferred from homology"/>
<keyword evidence="8" id="KW-0136">Cellulose degradation</keyword>
<keyword evidence="9" id="KW-0325">Glycoprotein</keyword>
<comment type="caution">
    <text evidence="19">The sequence shown here is derived from an EMBL/GenBank/DDBJ whole genome shotgun (WGS) entry which is preliminary data.</text>
</comment>
<evidence type="ECO:0000256" key="8">
    <source>
        <dbReference type="ARBA" id="ARBA00023001"/>
    </source>
</evidence>
<evidence type="ECO:0000256" key="12">
    <source>
        <dbReference type="ARBA" id="ARBA00023326"/>
    </source>
</evidence>
<evidence type="ECO:0000256" key="6">
    <source>
        <dbReference type="ARBA" id="ARBA00022729"/>
    </source>
</evidence>
<dbReference type="GO" id="GO:0008810">
    <property type="term" value="F:cellulase activity"/>
    <property type="evidence" value="ECO:0007669"/>
    <property type="project" value="UniProtKB-EC"/>
</dbReference>
<evidence type="ECO:0000256" key="5">
    <source>
        <dbReference type="ARBA" id="ARBA00022525"/>
    </source>
</evidence>
<name>A0A9P5GGH3_PENCR</name>
<evidence type="ECO:0000256" key="3">
    <source>
        <dbReference type="ARBA" id="ARBA00005641"/>
    </source>
</evidence>
<dbReference type="Proteomes" id="UP000701341">
    <property type="component" value="Unassembled WGS sequence"/>
</dbReference>
<evidence type="ECO:0000256" key="13">
    <source>
        <dbReference type="ARBA" id="ARBA00025192"/>
    </source>
</evidence>
<dbReference type="AlphaFoldDB" id="A0A9P5GGH3"/>
<dbReference type="InterPro" id="IPR017853">
    <property type="entry name" value="GH"/>
</dbReference>
<keyword evidence="20" id="KW-1185">Reference proteome</keyword>
<feature type="domain" description="Glycoside hydrolase family 5" evidence="18">
    <location>
        <begin position="38"/>
        <end position="302"/>
    </location>
</feature>
<evidence type="ECO:0000256" key="7">
    <source>
        <dbReference type="ARBA" id="ARBA00022801"/>
    </source>
</evidence>
<organism evidence="19 20">
    <name type="scientific">Penicillium crustosum</name>
    <name type="common">Blue mold fungus</name>
    <dbReference type="NCBI Taxonomy" id="36656"/>
    <lineage>
        <taxon>Eukaryota</taxon>
        <taxon>Fungi</taxon>
        <taxon>Dikarya</taxon>
        <taxon>Ascomycota</taxon>
        <taxon>Pezizomycotina</taxon>
        <taxon>Eurotiomycetes</taxon>
        <taxon>Eurotiomycetidae</taxon>
        <taxon>Eurotiales</taxon>
        <taxon>Aspergillaceae</taxon>
        <taxon>Penicillium</taxon>
    </lineage>
</organism>
<accession>A0A9P5GGH3</accession>
<evidence type="ECO:0000256" key="16">
    <source>
        <dbReference type="RuleBase" id="RU361153"/>
    </source>
</evidence>
<keyword evidence="5" id="KW-0964">Secreted</keyword>
<dbReference type="Pfam" id="PF00150">
    <property type="entry name" value="Cellulase"/>
    <property type="match status" value="1"/>
</dbReference>
<dbReference type="EMBL" id="JAAOZQ010000083">
    <property type="protein sequence ID" value="KAF7519680.1"/>
    <property type="molecule type" value="Genomic_DNA"/>
</dbReference>
<keyword evidence="12" id="KW-0624">Polysaccharide degradation</keyword>
<evidence type="ECO:0000256" key="14">
    <source>
        <dbReference type="ARBA" id="ARBA00041735"/>
    </source>
</evidence>
<keyword evidence="10" id="KW-0119">Carbohydrate metabolism</keyword>
<evidence type="ECO:0000313" key="20">
    <source>
        <dbReference type="Proteomes" id="UP000701341"/>
    </source>
</evidence>
<keyword evidence="11 16" id="KW-0326">Glycosidase</keyword>
<evidence type="ECO:0000256" key="9">
    <source>
        <dbReference type="ARBA" id="ARBA00023180"/>
    </source>
</evidence>
<dbReference type="PANTHER" id="PTHR34142">
    <property type="entry name" value="ENDO-BETA-1,4-GLUCANASE A"/>
    <property type="match status" value="1"/>
</dbReference>
<keyword evidence="7 16" id="KW-0378">Hydrolase</keyword>
<comment type="function">
    <text evidence="13">Has endoglucanase activity on substrates containing beta-1,4 glycosidic bonds, like in carboxymethylcellulose (CMC), hydroxyethylcellulose (HEC) and beta-glucan. Involved in the degradation of complex natural cellulosic substrates.</text>
</comment>
<evidence type="ECO:0000259" key="18">
    <source>
        <dbReference type="Pfam" id="PF00150"/>
    </source>
</evidence>
<comment type="subcellular location">
    <subcellularLocation>
        <location evidence="2">Secreted</location>
    </subcellularLocation>
</comment>
<feature type="signal peptide" evidence="17">
    <location>
        <begin position="1"/>
        <end position="18"/>
    </location>
</feature>
<dbReference type="EC" id="3.2.1.4" evidence="4"/>
<evidence type="ECO:0000256" key="1">
    <source>
        <dbReference type="ARBA" id="ARBA00000966"/>
    </source>
</evidence>
<dbReference type="GO" id="GO:0030245">
    <property type="term" value="P:cellulose catabolic process"/>
    <property type="evidence" value="ECO:0007669"/>
    <property type="project" value="UniProtKB-KW"/>
</dbReference>
<gene>
    <name evidence="19" type="ORF">PCG10_009847</name>
</gene>
<protein>
    <recommendedName>
        <fullName evidence="4">cellulase</fullName>
        <ecNumber evidence="4">3.2.1.4</ecNumber>
    </recommendedName>
    <alternativeName>
        <fullName evidence="14">Carboxymethylcellulase B</fullName>
    </alternativeName>
    <alternativeName>
        <fullName evidence="15">Cellulase B</fullName>
    </alternativeName>
</protein>
<dbReference type="SUPFAM" id="SSF51445">
    <property type="entry name" value="(Trans)glycosidases"/>
    <property type="match status" value="1"/>
</dbReference>
<evidence type="ECO:0000256" key="17">
    <source>
        <dbReference type="SAM" id="SignalP"/>
    </source>
</evidence>
<dbReference type="PANTHER" id="PTHR34142:SF6">
    <property type="entry name" value="ENDO-BETA-1,4-GLUCANASE B"/>
    <property type="match status" value="1"/>
</dbReference>
<dbReference type="FunFam" id="3.20.20.80:FF:000078">
    <property type="entry name" value="Endo-beta-1,4-glucanase B"/>
    <property type="match status" value="1"/>
</dbReference>
<sequence length="333" mass="36361">MRLDQLALLAAVAGSAAAAPANNHAKRASPFKWFGASESGAEFGENNLPGVYGTDYIFPDASAIQTLKEKGMNIFRVAFRMERLAPTSLTGELDASYLANLTATVKAITDAGSHAVLDPHNYGRYNGEIISTTSDFQTFWKNVAGEFVSNELVIFDTNNEYHDMDQDLVLKLNQAAIDGIREAGAKSQYIFIEGNSYTGAWTWTDVNDNLKALTDPQDKIVYEMHQYLDSDGSGTSETCVSTTIGKERVTDATQWLKDNNKVGIIGEFAGGVNDNCKTAITGMLDYLGDNSDVWLGALWWGAGPWWGDYIFSMEPPSGTAYTGMLSTLEPYLE</sequence>
<comment type="similarity">
    <text evidence="3 16">Belongs to the glycosyl hydrolase 5 (cellulase A) family.</text>
</comment>
<evidence type="ECO:0000256" key="4">
    <source>
        <dbReference type="ARBA" id="ARBA00012601"/>
    </source>
</evidence>
<comment type="catalytic activity">
    <reaction evidence="1">
        <text>Endohydrolysis of (1-&gt;4)-beta-D-glucosidic linkages in cellulose, lichenin and cereal beta-D-glucans.</text>
        <dbReference type="EC" id="3.2.1.4"/>
    </reaction>
</comment>
<reference evidence="19" key="1">
    <citation type="submission" date="2020-02" db="EMBL/GenBank/DDBJ databases">
        <authorList>
            <person name="Lichtner F.J."/>
        </authorList>
    </citation>
    <scope>NUCLEOTIDE SEQUENCE</scope>
    <source>
        <strain evidence="19">G10</strain>
    </source>
</reference>
<dbReference type="Gene3D" id="3.20.20.80">
    <property type="entry name" value="Glycosidases"/>
    <property type="match status" value="1"/>
</dbReference>
<evidence type="ECO:0000256" key="2">
    <source>
        <dbReference type="ARBA" id="ARBA00004613"/>
    </source>
</evidence>
<keyword evidence="6 17" id="KW-0732">Signal</keyword>
<dbReference type="InterPro" id="IPR001547">
    <property type="entry name" value="Glyco_hydro_5"/>
</dbReference>
<evidence type="ECO:0000256" key="15">
    <source>
        <dbReference type="ARBA" id="ARBA00042322"/>
    </source>
</evidence>